<dbReference type="Pfam" id="PF13174">
    <property type="entry name" value="TPR_6"/>
    <property type="match status" value="1"/>
</dbReference>
<name>A0A7N5P9C8_AILME</name>
<evidence type="ECO:0000256" key="17">
    <source>
        <dbReference type="ARBA" id="ARBA00023157"/>
    </source>
</evidence>
<evidence type="ECO:0000313" key="31">
    <source>
        <dbReference type="Proteomes" id="UP000008912"/>
    </source>
</evidence>
<dbReference type="InterPro" id="IPR007803">
    <property type="entry name" value="Asp/Arg/Pro-Hydrxlase"/>
</dbReference>
<keyword evidence="13 27" id="KW-1133">Transmembrane helix</keyword>
<keyword evidence="15" id="KW-0408">Iron</keyword>
<keyword evidence="18" id="KW-0325">Glycoprotein</keyword>
<keyword evidence="8 25" id="KW-0802">TPR repeat</keyword>
<evidence type="ECO:0000256" key="6">
    <source>
        <dbReference type="ARBA" id="ARBA00022723"/>
    </source>
</evidence>
<keyword evidence="4" id="KW-0597">Phosphoprotein</keyword>
<keyword evidence="9" id="KW-0256">Endoplasmic reticulum</keyword>
<dbReference type="InterPro" id="IPR011990">
    <property type="entry name" value="TPR-like_helical_dom_sf"/>
</dbReference>
<dbReference type="GO" id="GO:0046872">
    <property type="term" value="F:metal ion binding"/>
    <property type="evidence" value="ECO:0007669"/>
    <property type="project" value="UniProtKB-KW"/>
</dbReference>
<dbReference type="Ensembl" id="ENSAMET00000034263.1">
    <property type="protein sequence ID" value="ENSAMEP00000039472.1"/>
    <property type="gene ID" value="ENSAMEG00000005680.2"/>
</dbReference>
<keyword evidence="5 27" id="KW-0812">Transmembrane</keyword>
<evidence type="ECO:0000256" key="21">
    <source>
        <dbReference type="ARBA" id="ARBA00066696"/>
    </source>
</evidence>
<evidence type="ECO:0000313" key="30">
    <source>
        <dbReference type="Ensembl" id="ENSAMEP00000039472.1"/>
    </source>
</evidence>
<dbReference type="FunFam" id="1.25.40.10:FF:000154">
    <property type="entry name" value="Aspartyl/asparaginyl beta-hydroxylase"/>
    <property type="match status" value="1"/>
</dbReference>
<feature type="region of interest" description="Disordered" evidence="26">
    <location>
        <begin position="218"/>
        <end position="270"/>
    </location>
</feature>
<evidence type="ECO:0000256" key="7">
    <source>
        <dbReference type="ARBA" id="ARBA00022737"/>
    </source>
</evidence>
<evidence type="ECO:0000256" key="3">
    <source>
        <dbReference type="ARBA" id="ARBA00007730"/>
    </source>
</evidence>
<keyword evidence="7" id="KW-0677">Repeat</keyword>
<evidence type="ECO:0000256" key="18">
    <source>
        <dbReference type="ARBA" id="ARBA00023180"/>
    </source>
</evidence>
<dbReference type="PROSITE" id="PS50005">
    <property type="entry name" value="TPR"/>
    <property type="match status" value="1"/>
</dbReference>
<evidence type="ECO:0000256" key="1">
    <source>
        <dbReference type="ARBA" id="ARBA00001962"/>
    </source>
</evidence>
<dbReference type="InterPro" id="IPR007943">
    <property type="entry name" value="Asp-B-hydro/Triadin_dom"/>
</dbReference>
<evidence type="ECO:0000256" key="14">
    <source>
        <dbReference type="ARBA" id="ARBA00023002"/>
    </source>
</evidence>
<dbReference type="Gene3D" id="2.60.120.330">
    <property type="entry name" value="B-lactam Antibiotic, Isopenicillin N Synthase, Chain"/>
    <property type="match status" value="1"/>
</dbReference>
<evidence type="ECO:0000256" key="27">
    <source>
        <dbReference type="SAM" id="Phobius"/>
    </source>
</evidence>
<dbReference type="PANTHER" id="PTHR12366:SF33">
    <property type="entry name" value="ASPARTYL_ASPARAGINYL BETA-HYDROXYLASE"/>
    <property type="match status" value="1"/>
</dbReference>
<organism evidence="30 31">
    <name type="scientific">Ailuropoda melanoleuca</name>
    <name type="common">Giant panda</name>
    <dbReference type="NCBI Taxonomy" id="9646"/>
    <lineage>
        <taxon>Eukaryota</taxon>
        <taxon>Metazoa</taxon>
        <taxon>Chordata</taxon>
        <taxon>Craniata</taxon>
        <taxon>Vertebrata</taxon>
        <taxon>Euteleostomi</taxon>
        <taxon>Mammalia</taxon>
        <taxon>Eutheria</taxon>
        <taxon>Laurasiatheria</taxon>
        <taxon>Carnivora</taxon>
        <taxon>Caniformia</taxon>
        <taxon>Ursidae</taxon>
        <taxon>Ailuropoda</taxon>
    </lineage>
</organism>
<feature type="region of interest" description="Disordered" evidence="26">
    <location>
        <begin position="1"/>
        <end position="57"/>
    </location>
</feature>
<evidence type="ECO:0000256" key="12">
    <source>
        <dbReference type="ARBA" id="ARBA00022968"/>
    </source>
</evidence>
<dbReference type="Pfam" id="PF05279">
    <property type="entry name" value="Asp-B-Hydro_N"/>
    <property type="match status" value="1"/>
</dbReference>
<feature type="compositionally biased region" description="Gly residues" evidence="26">
    <location>
        <begin position="21"/>
        <end position="36"/>
    </location>
</feature>
<dbReference type="FunFam" id="2.60.120.330:FF:000004">
    <property type="entry name" value="aspartyl/asparaginyl beta-hydroxylase isoform X2"/>
    <property type="match status" value="1"/>
</dbReference>
<accession>A0A7N5P9C8</accession>
<evidence type="ECO:0000259" key="28">
    <source>
        <dbReference type="Pfam" id="PF05118"/>
    </source>
</evidence>
<comment type="catalytic activity">
    <reaction evidence="19">
        <text>L-aspartyl-[protein] + 2-oxoglutarate + O2 = 3-hydroxy-L-aspartyl-[protein] + succinate + CO2</text>
        <dbReference type="Rhea" id="RHEA:11508"/>
        <dbReference type="Rhea" id="RHEA-COMP:9867"/>
        <dbReference type="Rhea" id="RHEA-COMP:14951"/>
        <dbReference type="ChEBI" id="CHEBI:15379"/>
        <dbReference type="ChEBI" id="CHEBI:16526"/>
        <dbReference type="ChEBI" id="CHEBI:16810"/>
        <dbReference type="ChEBI" id="CHEBI:17427"/>
        <dbReference type="ChEBI" id="CHEBI:29961"/>
        <dbReference type="ChEBI" id="CHEBI:30031"/>
        <dbReference type="EC" id="1.14.11.16"/>
    </reaction>
</comment>
<keyword evidence="12" id="KW-0735">Signal-anchor</keyword>
<dbReference type="EC" id="1.14.11.16" evidence="21"/>
<feature type="transmembrane region" description="Helical" evidence="27">
    <location>
        <begin position="65"/>
        <end position="86"/>
    </location>
</feature>
<gene>
    <name evidence="30" type="primary">ASPH</name>
</gene>
<dbReference type="Pfam" id="PF05118">
    <property type="entry name" value="Asp_Arg_Hydrox"/>
    <property type="match status" value="1"/>
</dbReference>
<protein>
    <recommendedName>
        <fullName evidence="22">Aspartyl/asparaginyl beta-hydroxylase</fullName>
        <ecNumber evidence="21">1.14.11.16</ecNumber>
    </recommendedName>
    <alternativeName>
        <fullName evidence="23">Aspartate beta-hydroxylase</fullName>
    </alternativeName>
    <alternativeName>
        <fullName evidence="24">Peptide-aspartate beta-dioxygenase</fullName>
    </alternativeName>
</protein>
<dbReference type="PANTHER" id="PTHR12366">
    <property type="entry name" value="ASPARTYL/ASPARAGINYL BETA-HYDROXYLASE"/>
    <property type="match status" value="1"/>
</dbReference>
<dbReference type="AlphaFoldDB" id="A0A7N5P9C8"/>
<keyword evidence="31" id="KW-1185">Reference proteome</keyword>
<evidence type="ECO:0000256" key="15">
    <source>
        <dbReference type="ARBA" id="ARBA00023004"/>
    </source>
</evidence>
<keyword evidence="11" id="KW-0223">Dioxygenase</keyword>
<evidence type="ECO:0000256" key="19">
    <source>
        <dbReference type="ARBA" id="ARBA00051654"/>
    </source>
</evidence>
<reference evidence="30" key="2">
    <citation type="submission" date="2025-08" db="UniProtKB">
        <authorList>
            <consortium name="Ensembl"/>
        </authorList>
    </citation>
    <scope>IDENTIFICATION</scope>
</reference>
<dbReference type="Gene3D" id="1.25.40.10">
    <property type="entry name" value="Tetratricopeptide repeat domain"/>
    <property type="match status" value="2"/>
</dbReference>
<evidence type="ECO:0000256" key="20">
    <source>
        <dbReference type="ARBA" id="ARBA00054226"/>
    </source>
</evidence>
<dbReference type="InterPro" id="IPR027443">
    <property type="entry name" value="IPNS-like_sf"/>
</dbReference>
<keyword evidence="16 27" id="KW-0472">Membrane</keyword>
<evidence type="ECO:0000256" key="23">
    <source>
        <dbReference type="ARBA" id="ARBA00075221"/>
    </source>
</evidence>
<dbReference type="InterPro" id="IPR019734">
    <property type="entry name" value="TPR_rpt"/>
</dbReference>
<dbReference type="Proteomes" id="UP000008912">
    <property type="component" value="Unassembled WGS sequence"/>
</dbReference>
<evidence type="ECO:0000256" key="11">
    <source>
        <dbReference type="ARBA" id="ARBA00022964"/>
    </source>
</evidence>
<feature type="region of interest" description="Disordered" evidence="26">
    <location>
        <begin position="153"/>
        <end position="183"/>
    </location>
</feature>
<feature type="domain" description="Aspartyl/asparaginy/proline hydroxylase" evidence="28">
    <location>
        <begin position="557"/>
        <end position="711"/>
    </location>
</feature>
<keyword evidence="6" id="KW-0479">Metal-binding</keyword>
<comment type="similarity">
    <text evidence="3">Belongs to the aspartyl/asparaginyl beta-hydroxylase family.</text>
</comment>
<evidence type="ECO:0000256" key="13">
    <source>
        <dbReference type="ARBA" id="ARBA00022989"/>
    </source>
</evidence>
<evidence type="ECO:0000256" key="22">
    <source>
        <dbReference type="ARBA" id="ARBA00070005"/>
    </source>
</evidence>
<feature type="compositionally biased region" description="Acidic residues" evidence="26">
    <location>
        <begin position="242"/>
        <end position="262"/>
    </location>
</feature>
<dbReference type="GO" id="GO:0005789">
    <property type="term" value="C:endoplasmic reticulum membrane"/>
    <property type="evidence" value="ECO:0007669"/>
    <property type="project" value="UniProtKB-SubCell"/>
</dbReference>
<evidence type="ECO:0000256" key="25">
    <source>
        <dbReference type="PROSITE-ProRule" id="PRU00339"/>
    </source>
</evidence>
<reference evidence="30" key="3">
    <citation type="submission" date="2025-09" db="UniProtKB">
        <authorList>
            <consortium name="Ensembl"/>
        </authorList>
    </citation>
    <scope>IDENTIFICATION</scope>
</reference>
<keyword evidence="10" id="KW-0106">Calcium</keyword>
<dbReference type="SUPFAM" id="SSF48452">
    <property type="entry name" value="TPR-like"/>
    <property type="match status" value="1"/>
</dbReference>
<feature type="domain" description="Aspartyl beta-hydroxylase/Triadin" evidence="29">
    <location>
        <begin position="54"/>
        <end position="96"/>
    </location>
</feature>
<comment type="cofactor">
    <cofactor evidence="1">
        <name>Fe cation</name>
        <dbReference type="ChEBI" id="CHEBI:24875"/>
    </cofactor>
</comment>
<feature type="repeat" description="TPR" evidence="25">
    <location>
        <begin position="420"/>
        <end position="453"/>
    </location>
</feature>
<feature type="compositionally biased region" description="Basic and acidic residues" evidence="26">
    <location>
        <begin position="232"/>
        <end position="241"/>
    </location>
</feature>
<evidence type="ECO:0000259" key="29">
    <source>
        <dbReference type="Pfam" id="PF05279"/>
    </source>
</evidence>
<keyword evidence="14" id="KW-0560">Oxidoreductase</keyword>
<dbReference type="SUPFAM" id="SSF51197">
    <property type="entry name" value="Clavaminate synthase-like"/>
    <property type="match status" value="1"/>
</dbReference>
<evidence type="ECO:0000256" key="26">
    <source>
        <dbReference type="SAM" id="MobiDB-lite"/>
    </source>
</evidence>
<evidence type="ECO:0000256" key="16">
    <source>
        <dbReference type="ARBA" id="ARBA00023136"/>
    </source>
</evidence>
<evidence type="ECO:0000256" key="4">
    <source>
        <dbReference type="ARBA" id="ARBA00022553"/>
    </source>
</evidence>
<sequence>MAPRKNAKGGGGNSSSSSSGGSSGSGSGYPGAGTSGGSSSPGARRETKHGGHKNGRKGGLSGSSFFTWFMVIALLGVWTSVAVVWFDLVDYEEVLGLKERSASKPAVAPEEAEPYPWLEGQVPEDSGPRNIEDEGEEQIQPLLHEAVYTEHGDDVPQEEDGQVREPQPEEDDFLVGSDADDRFEPLETRTFHEETEDSYHVEETASQAYNQDMEEMMYEQDNPDSMEPVVGDDERRYHEADDLTYQDYDEPVYEPSENEGLESSDNAVEDSNIILEEVHVPPAEEQQEVPPVKKKKPKLLNKFDKTIKAELDAAEKLRKRGKIEEALSAFQELVRKYPQSPRARYGKAQCEDDLAEKRRSNEVLRGAIETYQEVASLPDVPTDLLKLTLKRRSDRQQFLGHMRGSLMTLQKLVQLFPDDMSLKNDLGVGYLLIGDNNNAQKVYEEVLNVTPNDGFAKVHYGFILKAQNKIAESIPYLKEGIESGDPGTDDGRFYFHLGDAMQRVGNKEAYKWYELGHKRGHFASVWQRSLYNVQGLKAQPWWTPKETGYTELVKSLERNWKLIRDEGLAVLDKTKGLFLPEDENLREKGDWSQFTLWQQGRKNENACKGAPKTCSLLDKFPETTGCRRGQIKYSIMHPGTHVWPHTGPTNCRLRMHLGLVIPKEGCKIRCANETKTWEEGKVLIFDDSFEHEVWQDAVSFRLIFIVDVWHPELTPQQRHSLPAI</sequence>
<comment type="subcellular location">
    <subcellularLocation>
        <location evidence="2">Endoplasmic reticulum membrane</location>
        <topology evidence="2">Single-pass type II membrane protein</topology>
    </subcellularLocation>
</comment>
<reference evidence="30 31" key="1">
    <citation type="journal article" date="2010" name="Nature">
        <title>The sequence and de novo assembly of the giant panda genome.</title>
        <authorList>
            <person name="Li R."/>
            <person name="Fan W."/>
            <person name="Tian G."/>
            <person name="Zhu H."/>
            <person name="He L."/>
            <person name="Cai J."/>
            <person name="Huang Q."/>
            <person name="Cai Q."/>
            <person name="Li B."/>
            <person name="Bai Y."/>
            <person name="Zhang Z."/>
            <person name="Zhang Y."/>
            <person name="Wang W."/>
            <person name="Li J."/>
            <person name="Wei F."/>
            <person name="Li H."/>
            <person name="Jian M."/>
            <person name="Li J."/>
            <person name="Zhang Z."/>
            <person name="Nielsen R."/>
            <person name="Li D."/>
            <person name="Gu W."/>
            <person name="Yang Z."/>
            <person name="Xuan Z."/>
            <person name="Ryder O.A."/>
            <person name="Leung F.C."/>
            <person name="Zhou Y."/>
            <person name="Cao J."/>
            <person name="Sun X."/>
            <person name="Fu Y."/>
            <person name="Fang X."/>
            <person name="Guo X."/>
            <person name="Wang B."/>
            <person name="Hou R."/>
            <person name="Shen F."/>
            <person name="Mu B."/>
            <person name="Ni P."/>
            <person name="Lin R."/>
            <person name="Qian W."/>
            <person name="Wang G."/>
            <person name="Yu C."/>
            <person name="Nie W."/>
            <person name="Wang J."/>
            <person name="Wu Z."/>
            <person name="Liang H."/>
            <person name="Min J."/>
            <person name="Wu Q."/>
            <person name="Cheng S."/>
            <person name="Ruan J."/>
            <person name="Wang M."/>
            <person name="Shi Z."/>
            <person name="Wen M."/>
            <person name="Liu B."/>
            <person name="Ren X."/>
            <person name="Zheng H."/>
            <person name="Dong D."/>
            <person name="Cook K."/>
            <person name="Shan G."/>
            <person name="Zhang H."/>
            <person name="Kosiol C."/>
            <person name="Xie X."/>
            <person name="Lu Z."/>
            <person name="Zheng H."/>
            <person name="Li Y."/>
            <person name="Steiner C.C."/>
            <person name="Lam T.T."/>
            <person name="Lin S."/>
            <person name="Zhang Q."/>
            <person name="Li G."/>
            <person name="Tian J."/>
            <person name="Gong T."/>
            <person name="Liu H."/>
            <person name="Zhang D."/>
            <person name="Fang L."/>
            <person name="Ye C."/>
            <person name="Zhang J."/>
            <person name="Hu W."/>
            <person name="Xu A."/>
            <person name="Ren Y."/>
            <person name="Zhang G."/>
            <person name="Bruford M.W."/>
            <person name="Li Q."/>
            <person name="Ma L."/>
            <person name="Guo Y."/>
            <person name="An N."/>
            <person name="Hu Y."/>
            <person name="Zheng Y."/>
            <person name="Shi Y."/>
            <person name="Li Z."/>
            <person name="Liu Q."/>
            <person name="Chen Y."/>
            <person name="Zhao J."/>
            <person name="Qu N."/>
            <person name="Zhao S."/>
            <person name="Tian F."/>
            <person name="Wang X."/>
            <person name="Wang H."/>
            <person name="Xu L."/>
            <person name="Liu X."/>
            <person name="Vinar T."/>
            <person name="Wang Y."/>
            <person name="Lam T.W."/>
            <person name="Yiu S.M."/>
            <person name="Liu S."/>
            <person name="Zhang H."/>
            <person name="Li D."/>
            <person name="Huang Y."/>
            <person name="Wang X."/>
            <person name="Yang G."/>
            <person name="Jiang Z."/>
            <person name="Wang J."/>
            <person name="Qin N."/>
            <person name="Li L."/>
            <person name="Li J."/>
            <person name="Bolund L."/>
            <person name="Kristiansen K."/>
            <person name="Wong G.K."/>
            <person name="Olson M."/>
            <person name="Zhang X."/>
            <person name="Li S."/>
            <person name="Yang H."/>
            <person name="Wang J."/>
            <person name="Wang J."/>
        </authorList>
    </citation>
    <scope>NUCLEOTIDE SEQUENCE [LARGE SCALE GENOMIC DNA]</scope>
</reference>
<evidence type="ECO:0000256" key="9">
    <source>
        <dbReference type="ARBA" id="ARBA00022824"/>
    </source>
</evidence>
<dbReference type="FunFam" id="1.25.40.10:FF:000151">
    <property type="entry name" value="Aspartyl/asparaginyl beta-hydroxylase"/>
    <property type="match status" value="1"/>
</dbReference>
<evidence type="ECO:0000256" key="10">
    <source>
        <dbReference type="ARBA" id="ARBA00022837"/>
    </source>
</evidence>
<evidence type="ECO:0000256" key="8">
    <source>
        <dbReference type="ARBA" id="ARBA00022803"/>
    </source>
</evidence>
<dbReference type="GeneTree" id="ENSGT00940000156304"/>
<comment type="function">
    <text evidence="20">Specifically hydroxylates an Asp or Asn residue in certain epidermal growth factor-like (EGF) domains of a number of proteins.</text>
</comment>
<evidence type="ECO:0000256" key="2">
    <source>
        <dbReference type="ARBA" id="ARBA00004648"/>
    </source>
</evidence>
<dbReference type="GO" id="GO:0062101">
    <property type="term" value="F:peptidyl-aspartic acid 3-dioxygenase activity"/>
    <property type="evidence" value="ECO:0007669"/>
    <property type="project" value="UniProtKB-EC"/>
</dbReference>
<evidence type="ECO:0000256" key="5">
    <source>
        <dbReference type="ARBA" id="ARBA00022692"/>
    </source>
</evidence>
<proteinExistence type="inferred from homology"/>
<keyword evidence="17" id="KW-1015">Disulfide bond</keyword>
<evidence type="ECO:0000256" key="24">
    <source>
        <dbReference type="ARBA" id="ARBA00083536"/>
    </source>
</evidence>
<dbReference type="InterPro" id="IPR039038">
    <property type="entry name" value="ASPH"/>
</dbReference>